<reference evidence="3" key="3">
    <citation type="submission" date="2020-10" db="UniProtKB">
        <authorList>
            <consortium name="WormBaseParasite"/>
        </authorList>
    </citation>
    <scope>IDENTIFICATION</scope>
</reference>
<evidence type="ECO:0000313" key="1">
    <source>
        <dbReference type="EMBL" id="CDS23037.1"/>
    </source>
</evidence>
<evidence type="ECO:0000313" key="2">
    <source>
        <dbReference type="Proteomes" id="UP000492820"/>
    </source>
</evidence>
<reference evidence="1 2" key="1">
    <citation type="journal article" date="2013" name="Nature">
        <title>The genomes of four tapeworm species reveal adaptations to parasitism.</title>
        <authorList>
            <person name="Tsai I.J."/>
            <person name="Zarowiecki M."/>
            <person name="Holroyd N."/>
            <person name="Garciarrubio A."/>
            <person name="Sanchez-Flores A."/>
            <person name="Brooks K.L."/>
            <person name="Tracey A."/>
            <person name="Bobes R.J."/>
            <person name="Fragoso G."/>
            <person name="Sciutto E."/>
            <person name="Aslett M."/>
            <person name="Beasley H."/>
            <person name="Bennett H.M."/>
            <person name="Cai J."/>
            <person name="Camicia F."/>
            <person name="Clark R."/>
            <person name="Cucher M."/>
            <person name="De Silva N."/>
            <person name="Day T.A."/>
            <person name="Deplazes P."/>
            <person name="Estrada K."/>
            <person name="Fernandez C."/>
            <person name="Holland P.W."/>
            <person name="Hou J."/>
            <person name="Hu S."/>
            <person name="Huckvale T."/>
            <person name="Hung S.S."/>
            <person name="Kamenetzky L."/>
            <person name="Keane J.A."/>
            <person name="Kiss F."/>
            <person name="Koziol U."/>
            <person name="Lambert O."/>
            <person name="Liu K."/>
            <person name="Luo X."/>
            <person name="Luo Y."/>
            <person name="Macchiaroli N."/>
            <person name="Nichol S."/>
            <person name="Paps J."/>
            <person name="Parkinson J."/>
            <person name="Pouchkina-Stantcheva N."/>
            <person name="Riddiford N."/>
            <person name="Rosenzvit M."/>
            <person name="Salinas G."/>
            <person name="Wasmuth J.D."/>
            <person name="Zamanian M."/>
            <person name="Zheng Y."/>
            <person name="Cai X."/>
            <person name="Soberon X."/>
            <person name="Olson P.D."/>
            <person name="Laclette J.P."/>
            <person name="Brehm K."/>
            <person name="Berriman M."/>
            <person name="Garciarrubio A."/>
            <person name="Bobes R.J."/>
            <person name="Fragoso G."/>
            <person name="Sanchez-Flores A."/>
            <person name="Estrada K."/>
            <person name="Cevallos M.A."/>
            <person name="Morett E."/>
            <person name="Gonzalez V."/>
            <person name="Portillo T."/>
            <person name="Ochoa-Leyva A."/>
            <person name="Jose M.V."/>
            <person name="Sciutto E."/>
            <person name="Landa A."/>
            <person name="Jimenez L."/>
            <person name="Valdes V."/>
            <person name="Carrero J.C."/>
            <person name="Larralde C."/>
            <person name="Morales-Montor J."/>
            <person name="Limon-Lason J."/>
            <person name="Soberon X."/>
            <person name="Laclette J.P."/>
        </authorList>
    </citation>
    <scope>NUCLEOTIDE SEQUENCE [LARGE SCALE GENOMIC DNA]</scope>
</reference>
<proteinExistence type="predicted"/>
<protein>
    <submittedName>
        <fullName evidence="3">Helitron_like_N domain-containing protein</fullName>
    </submittedName>
</protein>
<evidence type="ECO:0000313" key="3">
    <source>
        <dbReference type="WBParaSite" id="EgrG_002034600"/>
    </source>
</evidence>
<reference evidence="1" key="2">
    <citation type="submission" date="2014-06" db="EMBL/GenBank/DDBJ databases">
        <authorList>
            <person name="Aslett M."/>
        </authorList>
    </citation>
    <scope>NUCLEOTIDE SEQUENCE</scope>
</reference>
<gene>
    <name evidence="1" type="ORF">EgrG_002034600</name>
</gene>
<dbReference type="AlphaFoldDB" id="A0A068WZE2"/>
<dbReference type="Proteomes" id="UP000492820">
    <property type="component" value="Unassembled WGS sequence"/>
</dbReference>
<accession>A0A068WZE2</accession>
<dbReference type="WBParaSite" id="EgrG_002034600">
    <property type="protein sequence ID" value="EgrG_002034600"/>
    <property type="gene ID" value="EgrG_002034600"/>
</dbReference>
<dbReference type="EMBL" id="LK028588">
    <property type="protein sequence ID" value="CDS23037.1"/>
    <property type="molecule type" value="Genomic_DNA"/>
</dbReference>
<name>A0A068WZE2_ECHGR</name>
<organism evidence="1">
    <name type="scientific">Echinococcus granulosus</name>
    <name type="common">Hydatid tapeworm</name>
    <dbReference type="NCBI Taxonomy" id="6210"/>
    <lineage>
        <taxon>Eukaryota</taxon>
        <taxon>Metazoa</taxon>
        <taxon>Spiralia</taxon>
        <taxon>Lophotrochozoa</taxon>
        <taxon>Platyhelminthes</taxon>
        <taxon>Cestoda</taxon>
        <taxon>Eucestoda</taxon>
        <taxon>Cyclophyllidea</taxon>
        <taxon>Taeniidae</taxon>
        <taxon>Echinococcus</taxon>
        <taxon>Echinococcus granulosus group</taxon>
    </lineage>
</organism>
<sequence>MPVVHILPEYYIFFVFRSLGALHWWQRKANLILKDDYPDFDYSMMNLNMTEERHMLRMGQSVKTCNSRFENDLYTRQLLQSRVLQE</sequence>